<dbReference type="SUPFAM" id="SSF47336">
    <property type="entry name" value="ACP-like"/>
    <property type="match status" value="1"/>
</dbReference>
<dbReference type="Proteomes" id="UP000824169">
    <property type="component" value="Unassembled WGS sequence"/>
</dbReference>
<dbReference type="Pfam" id="PF13193">
    <property type="entry name" value="AMP-binding_C"/>
    <property type="match status" value="1"/>
</dbReference>
<dbReference type="Gene3D" id="3.30.300.30">
    <property type="match status" value="1"/>
</dbReference>
<evidence type="ECO:0000259" key="5">
    <source>
        <dbReference type="PROSITE" id="PS50075"/>
    </source>
</evidence>
<dbReference type="NCBIfam" id="TIGR01733">
    <property type="entry name" value="AA-adenyl-dom"/>
    <property type="match status" value="1"/>
</dbReference>
<dbReference type="Gene3D" id="1.10.1200.10">
    <property type="entry name" value="ACP-like"/>
    <property type="match status" value="1"/>
</dbReference>
<dbReference type="GO" id="GO:0008610">
    <property type="term" value="P:lipid biosynthetic process"/>
    <property type="evidence" value="ECO:0007669"/>
    <property type="project" value="UniProtKB-ARBA"/>
</dbReference>
<keyword evidence="3" id="KW-0597">Phosphoprotein</keyword>
<dbReference type="GO" id="GO:0044550">
    <property type="term" value="P:secondary metabolite biosynthetic process"/>
    <property type="evidence" value="ECO:0007669"/>
    <property type="project" value="TreeGrafter"/>
</dbReference>
<comment type="caution">
    <text evidence="6">The sequence shown here is derived from an EMBL/GenBank/DDBJ whole genome shotgun (WGS) entry which is preliminary data.</text>
</comment>
<dbReference type="Pfam" id="PF00501">
    <property type="entry name" value="AMP-binding"/>
    <property type="match status" value="1"/>
</dbReference>
<comment type="cofactor">
    <cofactor evidence="1">
        <name>pantetheine 4'-phosphate</name>
        <dbReference type="ChEBI" id="CHEBI:47942"/>
    </cofactor>
</comment>
<proteinExistence type="predicted"/>
<dbReference type="PANTHER" id="PTHR45527:SF1">
    <property type="entry name" value="FATTY ACID SYNTHASE"/>
    <property type="match status" value="1"/>
</dbReference>
<evidence type="ECO:0000256" key="2">
    <source>
        <dbReference type="ARBA" id="ARBA00022450"/>
    </source>
</evidence>
<dbReference type="InterPro" id="IPR000873">
    <property type="entry name" value="AMP-dep_synth/lig_dom"/>
</dbReference>
<name>A0A9D1P4Y7_9FIRM</name>
<dbReference type="SMART" id="SM00823">
    <property type="entry name" value="PKS_PP"/>
    <property type="match status" value="1"/>
</dbReference>
<dbReference type="InterPro" id="IPR036291">
    <property type="entry name" value="NAD(P)-bd_dom_sf"/>
</dbReference>
<dbReference type="InterPro" id="IPR045851">
    <property type="entry name" value="AMP-bd_C_sf"/>
</dbReference>
<reference evidence="6" key="2">
    <citation type="journal article" date="2021" name="PeerJ">
        <title>Extensive microbial diversity within the chicken gut microbiome revealed by metagenomics and culture.</title>
        <authorList>
            <person name="Gilroy R."/>
            <person name="Ravi A."/>
            <person name="Getino M."/>
            <person name="Pursley I."/>
            <person name="Horton D.L."/>
            <person name="Alikhan N.F."/>
            <person name="Baker D."/>
            <person name="Gharbi K."/>
            <person name="Hall N."/>
            <person name="Watson M."/>
            <person name="Adriaenssens E.M."/>
            <person name="Foster-Nyarko E."/>
            <person name="Jarju S."/>
            <person name="Secka A."/>
            <person name="Antonio M."/>
            <person name="Oren A."/>
            <person name="Chaudhuri R.R."/>
            <person name="La Ragione R."/>
            <person name="Hildebrand F."/>
            <person name="Pallen M.J."/>
        </authorList>
    </citation>
    <scope>NUCLEOTIDE SEQUENCE</scope>
    <source>
        <strain evidence="6">CHK188-20938</strain>
    </source>
</reference>
<dbReference type="SUPFAM" id="SSF56801">
    <property type="entry name" value="Acetyl-CoA synthetase-like"/>
    <property type="match status" value="1"/>
</dbReference>
<dbReference type="InterPro" id="IPR010071">
    <property type="entry name" value="AA_adenyl_dom"/>
</dbReference>
<reference evidence="6" key="1">
    <citation type="submission" date="2020-10" db="EMBL/GenBank/DDBJ databases">
        <authorList>
            <person name="Gilroy R."/>
        </authorList>
    </citation>
    <scope>NUCLEOTIDE SEQUENCE</scope>
    <source>
        <strain evidence="6">CHK188-20938</strain>
    </source>
</reference>
<dbReference type="Pfam" id="PF07993">
    <property type="entry name" value="NAD_binding_4"/>
    <property type="match status" value="1"/>
</dbReference>
<dbReference type="SUPFAM" id="SSF52777">
    <property type="entry name" value="CoA-dependent acyltransferases"/>
    <property type="match status" value="2"/>
</dbReference>
<dbReference type="Gene3D" id="3.40.50.12780">
    <property type="entry name" value="N-terminal domain of ligase-like"/>
    <property type="match status" value="1"/>
</dbReference>
<evidence type="ECO:0000256" key="3">
    <source>
        <dbReference type="ARBA" id="ARBA00022553"/>
    </source>
</evidence>
<feature type="domain" description="Carrier" evidence="5">
    <location>
        <begin position="928"/>
        <end position="1004"/>
    </location>
</feature>
<evidence type="ECO:0000256" key="4">
    <source>
        <dbReference type="ARBA" id="ARBA00022598"/>
    </source>
</evidence>
<dbReference type="InterPro" id="IPR001242">
    <property type="entry name" value="Condensation_dom"/>
</dbReference>
<dbReference type="InterPro" id="IPR009081">
    <property type="entry name" value="PP-bd_ACP"/>
</dbReference>
<dbReference type="PROSITE" id="PS50075">
    <property type="entry name" value="CARRIER"/>
    <property type="match status" value="1"/>
</dbReference>
<dbReference type="GO" id="GO:0005737">
    <property type="term" value="C:cytoplasm"/>
    <property type="evidence" value="ECO:0007669"/>
    <property type="project" value="TreeGrafter"/>
</dbReference>
<dbReference type="CDD" id="cd05930">
    <property type="entry name" value="A_NRPS"/>
    <property type="match status" value="1"/>
</dbReference>
<dbReference type="Pfam" id="PF00550">
    <property type="entry name" value="PP-binding"/>
    <property type="match status" value="1"/>
</dbReference>
<accession>A0A9D1P4Y7</accession>
<gene>
    <name evidence="6" type="ORF">IAB71_10370</name>
</gene>
<keyword evidence="4" id="KW-0436">Ligase</keyword>
<dbReference type="GO" id="GO:0043041">
    <property type="term" value="P:amino acid activation for nonribosomal peptide biosynthetic process"/>
    <property type="evidence" value="ECO:0007669"/>
    <property type="project" value="TreeGrafter"/>
</dbReference>
<dbReference type="InterPro" id="IPR013120">
    <property type="entry name" value="FAR_NAD-bd"/>
</dbReference>
<dbReference type="Pfam" id="PF00668">
    <property type="entry name" value="Condensation"/>
    <property type="match status" value="1"/>
</dbReference>
<protein>
    <submittedName>
        <fullName evidence="6">Amino acid adenylation domain-containing protein</fullName>
    </submittedName>
</protein>
<keyword evidence="2" id="KW-0596">Phosphopantetheine</keyword>
<evidence type="ECO:0000313" key="6">
    <source>
        <dbReference type="EMBL" id="HIV26162.1"/>
    </source>
</evidence>
<dbReference type="GO" id="GO:0016874">
    <property type="term" value="F:ligase activity"/>
    <property type="evidence" value="ECO:0007669"/>
    <property type="project" value="UniProtKB-KW"/>
</dbReference>
<dbReference type="Gene3D" id="3.40.50.720">
    <property type="entry name" value="NAD(P)-binding Rossmann-like Domain"/>
    <property type="match status" value="1"/>
</dbReference>
<dbReference type="SUPFAM" id="SSF51735">
    <property type="entry name" value="NAD(P)-binding Rossmann-fold domains"/>
    <property type="match status" value="1"/>
</dbReference>
<dbReference type="InterPro" id="IPR023213">
    <property type="entry name" value="CAT-like_dom_sf"/>
</dbReference>
<dbReference type="GO" id="GO:0031177">
    <property type="term" value="F:phosphopantetheine binding"/>
    <property type="evidence" value="ECO:0007669"/>
    <property type="project" value="InterPro"/>
</dbReference>
<dbReference type="Gene3D" id="3.30.559.10">
    <property type="entry name" value="Chloramphenicol acetyltransferase-like domain"/>
    <property type="match status" value="1"/>
</dbReference>
<organism evidence="6 7">
    <name type="scientific">Candidatus Scatomonas pullistercoris</name>
    <dbReference type="NCBI Taxonomy" id="2840920"/>
    <lineage>
        <taxon>Bacteria</taxon>
        <taxon>Bacillati</taxon>
        <taxon>Bacillota</taxon>
        <taxon>Clostridia</taxon>
        <taxon>Lachnospirales</taxon>
        <taxon>Lachnospiraceae</taxon>
        <taxon>Lachnospiraceae incertae sedis</taxon>
        <taxon>Candidatus Scatomonas</taxon>
    </lineage>
</organism>
<dbReference type="EMBL" id="DVOO01000030">
    <property type="protein sequence ID" value="HIV26162.1"/>
    <property type="molecule type" value="Genomic_DNA"/>
</dbReference>
<dbReference type="InterPro" id="IPR020806">
    <property type="entry name" value="PKS_PP-bd"/>
</dbReference>
<evidence type="ECO:0000256" key="1">
    <source>
        <dbReference type="ARBA" id="ARBA00001957"/>
    </source>
</evidence>
<dbReference type="InterPro" id="IPR036736">
    <property type="entry name" value="ACP-like_sf"/>
</dbReference>
<dbReference type="InterPro" id="IPR025110">
    <property type="entry name" value="AMP-bd_C"/>
</dbReference>
<dbReference type="Gene3D" id="3.30.559.30">
    <property type="entry name" value="Nonribosomal peptide synthetase, condensation domain"/>
    <property type="match status" value="1"/>
</dbReference>
<dbReference type="InterPro" id="IPR042099">
    <property type="entry name" value="ANL_N_sf"/>
</dbReference>
<evidence type="ECO:0000313" key="7">
    <source>
        <dbReference type="Proteomes" id="UP000824169"/>
    </source>
</evidence>
<sequence length="1400" mass="156465">MSNREIHLSLSRKSMMQNEEAFPGEAVNTIAVRMYFPQCGAQSVCRAVDQVTEHTGVFRLQLTKDAAGALVLTDSGECAAFCMSEDRKTRREAEEFCRRLEAEPFRGFPDCGLWEARAIPVLEGGTLLSLRFHHVLVDGYSMCQTAQRILDALGGEETEEIPLGEERAEQNFDPEEEKKFWLEYFRDAEFESSILPGQAEGCRRTCYTREISEELGRQIDRFAAEQNLTPAAVFSGALSVYLAGAEQCRDAVFLMPRLNRNSQEEREAFGCRTLVVPVRVPVEERDRFSNLCRRALSRSRSASEHKQYGMGKILGDLQREGICGSSVSEYTLNIYQPVLRGKIPFEIWLSMDGAMHNHLTLNITRLQGKYTICYDGRDGIYGERQVERFHQAFAEILRRGTGEDPQVRELPLTALEEEALLRSVQGPQVPFDPCDTIPSLFRRAVEKYGKAPALYAGENSLTYEELDRLSNRVANGLLERGIGSGCRVLYLLNRDIRLIPVMLGISKAGAAFIPVDPQYPRERIDYIFENSQAACLISSANVEGAERFSYVEAEELLACRKTCDPQIPVSQEQLAYCIYTSGTTGRPKGVMLSHRGIVNITRPENNPFNRDICRNCRGIVAIGSVCFDISLFEIFVPLLNGRFVEFAPERAMADPEALSWLIRAHGADILHCTPSRLTAYLHNRHFVEALEGVHAVLAAGEILPSALADELDHMGIRIYNGYGPTETTIGATITEAGDNETIGRPIANMGVMILGRRGELLPLSAAGEICVWGAGVGIGYHGLPEQTAEKFTILQGRRVYRTGDVGQFTEDGRILYRGRNDSQVKLRGLRLELSEIENRIREQPAVGAVHVLVRSISGSQHLAAFYTVKEGLAVTAETLKAALRESLPLYMVPDVWKELPEMPQTPGGKTDFGALQREPVEYVRNYRAPSGRTEEAIAEAYEKVLEVSPVGAEDSFFELGGDSLHISEVICEIEERLPGVSIDFSDVFSYPTPELLAQHLKAPEEKEKETSLHHLDYRGIRELLSGNRPGSGSRKNLGNILLTGVTGFLGIHILTELLKHPDSWNRIWCLVRPNQRLSAEKRLRSTLFYYSEDDYSSLFGERLLVADGDITDEQAFRKGLGEKIDLVINSAANVAHFAADDRLEKTNTGGVKNLLRFCQREAAALVQISTVSVGGIYPRDGEPLLLTERDLYVGQEIRNQYILSKYMAEYEALRAAADRGIPVKIMRVGNLQGRISDGEFQMNNRTNAFTRQLASYVKIGATPASLYRGSVNFSPVDETARILVKLAALRTETAVYHVCPPEEVPYRKIFQVLERFGHPVEAESDSRFEQRLAELSRTREGRTLTEGILLERPNMAYRDTAVSEELTAAVLAAMGEKWQPVTEAYLEKYIAALDDLFMFE</sequence>
<dbReference type="PANTHER" id="PTHR45527">
    <property type="entry name" value="NONRIBOSOMAL PEPTIDE SYNTHETASE"/>
    <property type="match status" value="1"/>
</dbReference>